<dbReference type="InterPro" id="IPR011858">
    <property type="entry name" value="His6/HISN3"/>
</dbReference>
<dbReference type="PANTHER" id="PTHR43090">
    <property type="entry name" value="1-(5-PHOSPHORIBOSYL)-5-[(5-PHOSPHORIBOSYLAMINO)METHYLIDENEAMINO] IMIDAZOLE-4-CARBOXAMIDE ISOMERASE"/>
    <property type="match status" value="1"/>
</dbReference>
<comment type="pathway">
    <text evidence="1">Amino-acid biosynthesis; L-histidine biosynthesis; L-histidine from 5-phospho-alpha-D-ribose 1-diphosphate: step 4/9.</text>
</comment>
<dbReference type="EC" id="5.3.1.16" evidence="3"/>
<reference evidence="8" key="1">
    <citation type="submission" date="2021-02" db="EMBL/GenBank/DDBJ databases">
        <authorList>
            <person name="Dougan E. K."/>
            <person name="Rhodes N."/>
            <person name="Thang M."/>
            <person name="Chan C."/>
        </authorList>
    </citation>
    <scope>NUCLEOTIDE SEQUENCE</scope>
</reference>
<dbReference type="GO" id="GO:0005737">
    <property type="term" value="C:cytoplasm"/>
    <property type="evidence" value="ECO:0007669"/>
    <property type="project" value="TreeGrafter"/>
</dbReference>
<evidence type="ECO:0000256" key="1">
    <source>
        <dbReference type="ARBA" id="ARBA00005133"/>
    </source>
</evidence>
<dbReference type="AlphaFoldDB" id="A0A813GD09"/>
<keyword evidence="4 7" id="KW-0028">Amino-acid biosynthesis</keyword>
<accession>A0A813GD09</accession>
<proteinExistence type="inferred from homology"/>
<gene>
    <name evidence="8" type="ORF">PGLA1383_LOCUS38293</name>
    <name evidence="9" type="ORF">PGLA2088_LOCUS24031</name>
</gene>
<dbReference type="Pfam" id="PF00977">
    <property type="entry name" value="His_biosynth"/>
    <property type="match status" value="1"/>
</dbReference>
<comment type="caution">
    <text evidence="8">The sequence shown here is derived from an EMBL/GenBank/DDBJ whole genome shotgun (WGS) entry which is preliminary data.</text>
</comment>
<dbReference type="UniPathway" id="UPA00031">
    <property type="reaction ID" value="UER00009"/>
</dbReference>
<comment type="similarity">
    <text evidence="2 7">Belongs to the HisA/HisF family.</text>
</comment>
<dbReference type="NCBIfam" id="TIGR02129">
    <property type="entry name" value="hisA_euk"/>
    <property type="match status" value="1"/>
</dbReference>
<evidence type="ECO:0000256" key="3">
    <source>
        <dbReference type="ARBA" id="ARBA00012550"/>
    </source>
</evidence>
<dbReference type="GO" id="GO:0000105">
    <property type="term" value="P:L-histidine biosynthetic process"/>
    <property type="evidence" value="ECO:0007669"/>
    <property type="project" value="UniProtKB-UniPathway"/>
</dbReference>
<dbReference type="EMBL" id="CAJNNV010027580">
    <property type="protein sequence ID" value="CAE8620751.1"/>
    <property type="molecule type" value="Genomic_DNA"/>
</dbReference>
<dbReference type="GO" id="GO:0003949">
    <property type="term" value="F:1-(5-phosphoribosyl)-5-[(5-phosphoribosylamino)methylideneamino]imidazole-4-carboxamide isomerase activity"/>
    <property type="evidence" value="ECO:0007669"/>
    <property type="project" value="UniProtKB-EC"/>
</dbReference>
<evidence type="ECO:0000313" key="10">
    <source>
        <dbReference type="Proteomes" id="UP000654075"/>
    </source>
</evidence>
<evidence type="ECO:0000256" key="2">
    <source>
        <dbReference type="ARBA" id="ARBA00009667"/>
    </source>
</evidence>
<evidence type="ECO:0000256" key="6">
    <source>
        <dbReference type="ARBA" id="ARBA00023235"/>
    </source>
</evidence>
<dbReference type="CDD" id="cd04723">
    <property type="entry name" value="HisA_HisF"/>
    <property type="match status" value="1"/>
</dbReference>
<evidence type="ECO:0000256" key="4">
    <source>
        <dbReference type="ARBA" id="ARBA00022605"/>
    </source>
</evidence>
<sequence length="267" mass="28772">MKFRPCIDIHSGQVKQIVGGTLQDAPGVLVTNFEATQPSGFFAQRYREDALVGGHVVMLGASPENRAAGLEALKAYPGGLQIGGGITAENAMEYLDAGASHVIVTSYVFHDGKVDSDRLQALVAAVGKSRLVLDLSCRRVAAESGSDARPIYKVVTDRWQKWTDLEVTEATLQELSQHCAEFLVHGVDVEGLQSGIEEPLVQVLAASPIPVTYAGGVRSLEDLERIGELGCNRVDATIGSALDMFGGKLPYAEVLEWHRKQQDGEKR</sequence>
<dbReference type="Proteomes" id="UP000654075">
    <property type="component" value="Unassembled WGS sequence"/>
</dbReference>
<dbReference type="OMA" id="IEWNKTH"/>
<evidence type="ECO:0000313" key="8">
    <source>
        <dbReference type="EMBL" id="CAE8620751.1"/>
    </source>
</evidence>
<evidence type="ECO:0000313" key="9">
    <source>
        <dbReference type="EMBL" id="CAE8684617.1"/>
    </source>
</evidence>
<dbReference type="SUPFAM" id="SSF51366">
    <property type="entry name" value="Ribulose-phoshate binding barrel"/>
    <property type="match status" value="1"/>
</dbReference>
<keyword evidence="6" id="KW-0413">Isomerase</keyword>
<evidence type="ECO:0000256" key="5">
    <source>
        <dbReference type="ARBA" id="ARBA00023102"/>
    </source>
</evidence>
<keyword evidence="10" id="KW-1185">Reference proteome</keyword>
<dbReference type="InterPro" id="IPR044524">
    <property type="entry name" value="Isoase_HisA-like"/>
</dbReference>
<dbReference type="InterPro" id="IPR013785">
    <property type="entry name" value="Aldolase_TIM"/>
</dbReference>
<dbReference type="InterPro" id="IPR011060">
    <property type="entry name" value="RibuloseP-bd_barrel"/>
</dbReference>
<dbReference type="Gene3D" id="3.20.20.70">
    <property type="entry name" value="Aldolase class I"/>
    <property type="match status" value="1"/>
</dbReference>
<dbReference type="Proteomes" id="UP000626109">
    <property type="component" value="Unassembled WGS sequence"/>
</dbReference>
<organism evidence="8 10">
    <name type="scientific">Polarella glacialis</name>
    <name type="common">Dinoflagellate</name>
    <dbReference type="NCBI Taxonomy" id="89957"/>
    <lineage>
        <taxon>Eukaryota</taxon>
        <taxon>Sar</taxon>
        <taxon>Alveolata</taxon>
        <taxon>Dinophyceae</taxon>
        <taxon>Suessiales</taxon>
        <taxon>Suessiaceae</taxon>
        <taxon>Polarella</taxon>
    </lineage>
</organism>
<name>A0A813GD09_POLGL</name>
<protein>
    <recommendedName>
        <fullName evidence="3">1-(5-phosphoribosyl)-5-[(5-phosphoribosylamino)methylideneamino]imidazole-4-carboxamideisomerase</fullName>
        <ecNumber evidence="3">5.3.1.16</ecNumber>
    </recommendedName>
</protein>
<keyword evidence="5 7" id="KW-0368">Histidine biosynthesis</keyword>
<evidence type="ECO:0000256" key="7">
    <source>
        <dbReference type="RuleBase" id="RU003657"/>
    </source>
</evidence>
<dbReference type="GO" id="GO:0000162">
    <property type="term" value="P:L-tryptophan biosynthetic process"/>
    <property type="evidence" value="ECO:0007669"/>
    <property type="project" value="TreeGrafter"/>
</dbReference>
<dbReference type="PANTHER" id="PTHR43090:SF2">
    <property type="entry name" value="1-(5-PHOSPHORIBOSYL)-5-[(5-PHOSPHORIBOSYLAMINO)METHYLIDENEAMINO] IMIDAZOLE-4-CARBOXAMIDE ISOMERASE"/>
    <property type="match status" value="1"/>
</dbReference>
<dbReference type="InterPro" id="IPR006062">
    <property type="entry name" value="His_biosynth"/>
</dbReference>
<dbReference type="OrthoDB" id="446074at2759"/>
<dbReference type="EMBL" id="CAJNNW010026337">
    <property type="protein sequence ID" value="CAE8684617.1"/>
    <property type="molecule type" value="Genomic_DNA"/>
</dbReference>